<comment type="caution">
    <text evidence="1">The sequence shown here is derived from an EMBL/GenBank/DDBJ whole genome shotgun (WGS) entry which is preliminary data.</text>
</comment>
<evidence type="ECO:0000313" key="2">
    <source>
        <dbReference type="Proteomes" id="UP001234178"/>
    </source>
</evidence>
<reference evidence="1 2" key="1">
    <citation type="journal article" date="2023" name="Nucleic Acids Res.">
        <title>The hologenome of Daphnia magna reveals possible DNA methylation and microbiome-mediated evolution of the host genome.</title>
        <authorList>
            <person name="Chaturvedi A."/>
            <person name="Li X."/>
            <person name="Dhandapani V."/>
            <person name="Marshall H."/>
            <person name="Kissane S."/>
            <person name="Cuenca-Cambronero M."/>
            <person name="Asole G."/>
            <person name="Calvet F."/>
            <person name="Ruiz-Romero M."/>
            <person name="Marangio P."/>
            <person name="Guigo R."/>
            <person name="Rago D."/>
            <person name="Mirbahai L."/>
            <person name="Eastwood N."/>
            <person name="Colbourne J.K."/>
            <person name="Zhou J."/>
            <person name="Mallon E."/>
            <person name="Orsini L."/>
        </authorList>
    </citation>
    <scope>NUCLEOTIDE SEQUENCE [LARGE SCALE GENOMIC DNA]</scope>
    <source>
        <strain evidence="1">LRV0_1</strain>
    </source>
</reference>
<sequence>MSEEDRKHADANASEYRDNTYARVDRALNACEPRKDVLMCIRHIRQAAASATSVQKSVW</sequence>
<organism evidence="1 2">
    <name type="scientific">Daphnia magna</name>
    <dbReference type="NCBI Taxonomy" id="35525"/>
    <lineage>
        <taxon>Eukaryota</taxon>
        <taxon>Metazoa</taxon>
        <taxon>Ecdysozoa</taxon>
        <taxon>Arthropoda</taxon>
        <taxon>Crustacea</taxon>
        <taxon>Branchiopoda</taxon>
        <taxon>Diplostraca</taxon>
        <taxon>Cladocera</taxon>
        <taxon>Anomopoda</taxon>
        <taxon>Daphniidae</taxon>
        <taxon>Daphnia</taxon>
    </lineage>
</organism>
<keyword evidence="2" id="KW-1185">Reference proteome</keyword>
<name>A0ABR0A7G0_9CRUS</name>
<dbReference type="EMBL" id="JAOYFB010000036">
    <property type="protein sequence ID" value="KAK4021072.1"/>
    <property type="molecule type" value="Genomic_DNA"/>
</dbReference>
<protein>
    <submittedName>
        <fullName evidence="1">Uncharacterized protein</fullName>
    </submittedName>
</protein>
<accession>A0ABR0A7G0</accession>
<dbReference type="Proteomes" id="UP001234178">
    <property type="component" value="Unassembled WGS sequence"/>
</dbReference>
<proteinExistence type="predicted"/>
<evidence type="ECO:0000313" key="1">
    <source>
        <dbReference type="EMBL" id="KAK4021072.1"/>
    </source>
</evidence>
<gene>
    <name evidence="1" type="ORF">OUZ56_003003</name>
</gene>